<sequence>MADSSSFFYQWVARPDFTFTGVDVNPSNDLSENSRSNSFARPLCGVRSSPIQRIITFDRNPTSLFHSNVPNSTFVPSKHGTWKSIFYACSFLVRISLHAILFFDIKQ</sequence>
<proteinExistence type="predicted"/>
<dbReference type="Proteomes" id="UP001054837">
    <property type="component" value="Unassembled WGS sequence"/>
</dbReference>
<comment type="caution">
    <text evidence="1">The sequence shown here is derived from an EMBL/GenBank/DDBJ whole genome shotgun (WGS) entry which is preliminary data.</text>
</comment>
<organism evidence="1 2">
    <name type="scientific">Caerostris darwini</name>
    <dbReference type="NCBI Taxonomy" id="1538125"/>
    <lineage>
        <taxon>Eukaryota</taxon>
        <taxon>Metazoa</taxon>
        <taxon>Ecdysozoa</taxon>
        <taxon>Arthropoda</taxon>
        <taxon>Chelicerata</taxon>
        <taxon>Arachnida</taxon>
        <taxon>Araneae</taxon>
        <taxon>Araneomorphae</taxon>
        <taxon>Entelegynae</taxon>
        <taxon>Araneoidea</taxon>
        <taxon>Araneidae</taxon>
        <taxon>Caerostris</taxon>
    </lineage>
</organism>
<dbReference type="EMBL" id="BPLQ01001345">
    <property type="protein sequence ID" value="GIX80980.1"/>
    <property type="molecule type" value="Genomic_DNA"/>
</dbReference>
<keyword evidence="2" id="KW-1185">Reference proteome</keyword>
<evidence type="ECO:0000313" key="2">
    <source>
        <dbReference type="Proteomes" id="UP001054837"/>
    </source>
</evidence>
<evidence type="ECO:0000313" key="1">
    <source>
        <dbReference type="EMBL" id="GIX80980.1"/>
    </source>
</evidence>
<name>A0AAV4N845_9ARAC</name>
<accession>A0AAV4N845</accession>
<dbReference type="AlphaFoldDB" id="A0AAV4N845"/>
<gene>
    <name evidence="1" type="ORF">CDAR_101051</name>
</gene>
<reference evidence="1 2" key="1">
    <citation type="submission" date="2021-06" db="EMBL/GenBank/DDBJ databases">
        <title>Caerostris darwini draft genome.</title>
        <authorList>
            <person name="Kono N."/>
            <person name="Arakawa K."/>
        </authorList>
    </citation>
    <scope>NUCLEOTIDE SEQUENCE [LARGE SCALE GENOMIC DNA]</scope>
</reference>
<protein>
    <submittedName>
        <fullName evidence="1">Uncharacterized protein</fullName>
    </submittedName>
</protein>